<dbReference type="OMA" id="RQFEEYA"/>
<proteinExistence type="inferred from homology"/>
<feature type="region of interest" description="Disordered" evidence="3">
    <location>
        <begin position="1"/>
        <end position="23"/>
    </location>
</feature>
<feature type="compositionally biased region" description="Low complexity" evidence="3">
    <location>
        <begin position="134"/>
        <end position="143"/>
    </location>
</feature>
<protein>
    <recommendedName>
        <fullName evidence="6">WEB family protein</fullName>
    </recommendedName>
</protein>
<feature type="compositionally biased region" description="Basic and acidic residues" evidence="3">
    <location>
        <begin position="616"/>
        <end position="629"/>
    </location>
</feature>
<dbReference type="AlphaFoldDB" id="U5DFM1"/>
<gene>
    <name evidence="4" type="ORF">AMTR_s00061p00194590</name>
</gene>
<name>U5DFM1_AMBTC</name>
<dbReference type="EMBL" id="KI392075">
    <property type="protein sequence ID" value="ERN19218.1"/>
    <property type="molecule type" value="Genomic_DNA"/>
</dbReference>
<dbReference type="HOGENOM" id="CLU_027385_0_0_1"/>
<feature type="compositionally biased region" description="Low complexity" evidence="3">
    <location>
        <begin position="460"/>
        <end position="476"/>
    </location>
</feature>
<sequence>MGVKAHQNATDSPKAEVGEIDTRAPFESVKAAVSLFGEGAFSAEKPAQKRQKPPGFENIMAKETQLHMAQKELNRLKDHLRNAETVKAQALTELEKAKRTIDDLTQQLKSINSSKESALKAAEAAITQAERSEPSTPRTPTSPNASWQLELSQAREQYTIVMAELDSAKQDLRLMRQEIAASSDAKQAALLQASDALRTSEINSIRASELSREINNASESLMHVKQASEQARKEHDDLIAVKDEGAEISRLALEGIRRKIDDVHKTSGEKPAGNDYPAELAAMNAEIEKIHEEIKASKASEMDSLRFVTTELDGAKETLQKVADEEKSMEVAVEALKHELERTKKEHKELVERENELELIAARLNEELQRAKAELNAWTEREARAKGGCDELDSALKQLELETQEARAEAEASRLSAENLRNEADASKLALIEKEAQLQQALVDAEEAKRAEAAAHEEISAFSERASASRASTSEAMGAEIRLSKEEFESLGHKTEEAERLADMKVAAAEAQVEAVKASEKEALKRLEGVRKEIEEVGAAIKEATKRAEMAEAARRAVEGELKRRREAEAAQISATKPQIPANVGQFPAPQTQIPVTIPRVPVTESRIPAGGERTQWPEKWENDRKMERSASGLKKKKAMLPSLSGIFYRKKNPVEGGSPSYLPGEKAG</sequence>
<keyword evidence="2" id="KW-0175">Coiled coil</keyword>
<evidence type="ECO:0008006" key="6">
    <source>
        <dbReference type="Google" id="ProtNLM"/>
    </source>
</evidence>
<feature type="region of interest" description="Disordered" evidence="3">
    <location>
        <begin position="454"/>
        <end position="481"/>
    </location>
</feature>
<dbReference type="GO" id="GO:0009904">
    <property type="term" value="P:chloroplast accumulation movement"/>
    <property type="evidence" value="ECO:0000318"/>
    <property type="project" value="GO_Central"/>
</dbReference>
<feature type="compositionally biased region" description="Basic and acidic residues" evidence="3">
    <location>
        <begin position="13"/>
        <end position="23"/>
    </location>
</feature>
<dbReference type="Pfam" id="PF05701">
    <property type="entry name" value="WEMBL"/>
    <property type="match status" value="1"/>
</dbReference>
<evidence type="ECO:0000313" key="5">
    <source>
        <dbReference type="Proteomes" id="UP000017836"/>
    </source>
</evidence>
<dbReference type="Gramene" id="ERN19218">
    <property type="protein sequence ID" value="ERN19218"/>
    <property type="gene ID" value="AMTR_s00061p00194590"/>
</dbReference>
<evidence type="ECO:0000313" key="4">
    <source>
        <dbReference type="EMBL" id="ERN19218.1"/>
    </source>
</evidence>
<evidence type="ECO:0000256" key="2">
    <source>
        <dbReference type="ARBA" id="ARBA00023054"/>
    </source>
</evidence>
<feature type="region of interest" description="Disordered" evidence="3">
    <location>
        <begin position="650"/>
        <end position="669"/>
    </location>
</feature>
<dbReference type="STRING" id="13333.U5DFM1"/>
<comment type="similarity">
    <text evidence="1">Belongs to the WEB family.</text>
</comment>
<dbReference type="InterPro" id="IPR008545">
    <property type="entry name" value="Web"/>
</dbReference>
<reference evidence="5" key="1">
    <citation type="journal article" date="2013" name="Science">
        <title>The Amborella genome and the evolution of flowering plants.</title>
        <authorList>
            <consortium name="Amborella Genome Project"/>
        </authorList>
    </citation>
    <scope>NUCLEOTIDE SEQUENCE [LARGE SCALE GENOMIC DNA]</scope>
</reference>
<accession>U5DFM1</accession>
<dbReference type="eggNOG" id="ENOG502QQFI">
    <property type="taxonomic scope" value="Eukaryota"/>
</dbReference>
<dbReference type="GO" id="GO:0005829">
    <property type="term" value="C:cytosol"/>
    <property type="evidence" value="ECO:0000318"/>
    <property type="project" value="GO_Central"/>
</dbReference>
<feature type="region of interest" description="Disordered" evidence="3">
    <location>
        <begin position="120"/>
        <end position="146"/>
    </location>
</feature>
<dbReference type="Proteomes" id="UP000017836">
    <property type="component" value="Unassembled WGS sequence"/>
</dbReference>
<evidence type="ECO:0000256" key="1">
    <source>
        <dbReference type="ARBA" id="ARBA00005485"/>
    </source>
</evidence>
<dbReference type="KEGG" id="atr:18447595"/>
<dbReference type="GO" id="GO:0009903">
    <property type="term" value="P:chloroplast avoidance movement"/>
    <property type="evidence" value="ECO:0000318"/>
    <property type="project" value="GO_Central"/>
</dbReference>
<dbReference type="OrthoDB" id="1933125at2759"/>
<feature type="region of interest" description="Disordered" evidence="3">
    <location>
        <begin position="569"/>
        <end position="637"/>
    </location>
</feature>
<evidence type="ECO:0000256" key="3">
    <source>
        <dbReference type="SAM" id="MobiDB-lite"/>
    </source>
</evidence>
<organism evidence="4 5">
    <name type="scientific">Amborella trichopoda</name>
    <dbReference type="NCBI Taxonomy" id="13333"/>
    <lineage>
        <taxon>Eukaryota</taxon>
        <taxon>Viridiplantae</taxon>
        <taxon>Streptophyta</taxon>
        <taxon>Embryophyta</taxon>
        <taxon>Tracheophyta</taxon>
        <taxon>Spermatophyta</taxon>
        <taxon>Magnoliopsida</taxon>
        <taxon>Amborellales</taxon>
        <taxon>Amborellaceae</taxon>
        <taxon>Amborella</taxon>
    </lineage>
</organism>
<dbReference type="PANTHER" id="PTHR32054:SF3">
    <property type="entry name" value="HEAVY CHAIN, PUTATIVE, EXPRESSED-RELATED"/>
    <property type="match status" value="1"/>
</dbReference>
<dbReference type="PANTHER" id="PTHR32054">
    <property type="entry name" value="HEAVY CHAIN, PUTATIVE, EXPRESSED-RELATED-RELATED"/>
    <property type="match status" value="1"/>
</dbReference>
<keyword evidence="5" id="KW-1185">Reference proteome</keyword>